<dbReference type="RefSeq" id="WP_012836223.1">
    <property type="nucleotide sequence ID" value="NC_013441.1"/>
</dbReference>
<dbReference type="AlphaFoldDB" id="D0L7F0"/>
<reference evidence="9 10" key="2">
    <citation type="journal article" date="2010" name="Stand. Genomic Sci.">
        <title>Complete genome sequence of Gordonia bronchialis type strain (3410).</title>
        <authorList>
            <person name="Ivanova N."/>
            <person name="Sikorski J."/>
            <person name="Jando M."/>
            <person name="Lapidus A."/>
            <person name="Nolan M."/>
            <person name="Lucas S."/>
            <person name="Del Rio T.G."/>
            <person name="Tice H."/>
            <person name="Copeland A."/>
            <person name="Cheng J.F."/>
            <person name="Chen F."/>
            <person name="Bruce D."/>
            <person name="Goodwin L."/>
            <person name="Pitluck S."/>
            <person name="Mavromatis K."/>
            <person name="Ovchinnikova G."/>
            <person name="Pati A."/>
            <person name="Chen A."/>
            <person name="Palaniappan K."/>
            <person name="Land M."/>
            <person name="Hauser L."/>
            <person name="Chang Y.J."/>
            <person name="Jeffries C.D."/>
            <person name="Chain P."/>
            <person name="Saunders E."/>
            <person name="Han C."/>
            <person name="Detter J.C."/>
            <person name="Brettin T."/>
            <person name="Rohde M."/>
            <person name="Goker M."/>
            <person name="Bristow J."/>
            <person name="Eisen J.A."/>
            <person name="Markowitz V."/>
            <person name="Hugenholtz P."/>
            <person name="Klenk H.P."/>
            <person name="Kyrpides N.C."/>
        </authorList>
    </citation>
    <scope>NUCLEOTIDE SEQUENCE [LARGE SCALE GENOMIC DNA]</scope>
    <source>
        <strain evidence="10">ATCC 25592 / DSM 43247 / BCRC 13721 / JCM 3198 / KCTC 3076 / NBRC 16047 / NCTC 10667</strain>
    </source>
</reference>
<feature type="transmembrane region" description="Helical" evidence="8">
    <location>
        <begin position="32"/>
        <end position="53"/>
    </location>
</feature>
<dbReference type="CDD" id="cd09320">
    <property type="entry name" value="TDT_like_2"/>
    <property type="match status" value="1"/>
</dbReference>
<dbReference type="InterPro" id="IPR038665">
    <property type="entry name" value="Voltage-dep_anion_channel_sf"/>
</dbReference>
<dbReference type="EMBL" id="CP001802">
    <property type="protein sequence ID" value="ACY23739.1"/>
    <property type="molecule type" value="Genomic_DNA"/>
</dbReference>
<evidence type="ECO:0000256" key="3">
    <source>
        <dbReference type="ARBA" id="ARBA00022448"/>
    </source>
</evidence>
<feature type="transmembrane region" description="Helical" evidence="8">
    <location>
        <begin position="278"/>
        <end position="301"/>
    </location>
</feature>
<evidence type="ECO:0000256" key="6">
    <source>
        <dbReference type="ARBA" id="ARBA00022989"/>
    </source>
</evidence>
<protein>
    <submittedName>
        <fullName evidence="9">C4-dicarboxylate transporter/malic acid transport protein</fullName>
    </submittedName>
</protein>
<dbReference type="KEGG" id="gbr:Gbro_4610"/>
<evidence type="ECO:0000256" key="1">
    <source>
        <dbReference type="ARBA" id="ARBA00004651"/>
    </source>
</evidence>
<comment type="subcellular location">
    <subcellularLocation>
        <location evidence="1">Cell membrane</location>
        <topology evidence="1">Multi-pass membrane protein</topology>
    </subcellularLocation>
</comment>
<dbReference type="Proteomes" id="UP000001219">
    <property type="component" value="Chromosome"/>
</dbReference>
<dbReference type="Gene3D" id="1.50.10.150">
    <property type="entry name" value="Voltage-dependent anion channel"/>
    <property type="match status" value="1"/>
</dbReference>
<dbReference type="GO" id="GO:0005886">
    <property type="term" value="C:plasma membrane"/>
    <property type="evidence" value="ECO:0007669"/>
    <property type="project" value="UniProtKB-SubCell"/>
</dbReference>
<proteinExistence type="inferred from homology"/>
<reference evidence="10" key="1">
    <citation type="submission" date="2009-10" db="EMBL/GenBank/DDBJ databases">
        <title>The complete chromosome of Gordonia bronchialis DSM 43247.</title>
        <authorList>
            <consortium name="US DOE Joint Genome Institute (JGI-PGF)"/>
            <person name="Lucas S."/>
            <person name="Copeland A."/>
            <person name="Lapidus A."/>
            <person name="Glavina del Rio T."/>
            <person name="Dalin E."/>
            <person name="Tice H."/>
            <person name="Bruce D."/>
            <person name="Goodwin L."/>
            <person name="Pitluck S."/>
            <person name="Kyrpides N."/>
            <person name="Mavromatis K."/>
            <person name="Ivanova N."/>
            <person name="Ovchinnikova G."/>
            <person name="Saunders E."/>
            <person name="Brettin T."/>
            <person name="Detter J.C."/>
            <person name="Han C."/>
            <person name="Larimer F."/>
            <person name="Land M."/>
            <person name="Hauser L."/>
            <person name="Markowitz V."/>
            <person name="Cheng J.-F."/>
            <person name="Hugenholtz P."/>
            <person name="Woyke T."/>
            <person name="Wu D."/>
            <person name="Jando M."/>
            <person name="Schneider S."/>
            <person name="Goeker M."/>
            <person name="Klenk H.-P."/>
            <person name="Eisen J.A."/>
        </authorList>
    </citation>
    <scope>NUCLEOTIDE SEQUENCE [LARGE SCALE GENOMIC DNA]</scope>
    <source>
        <strain evidence="10">ATCC 25592 / DSM 43247 / BCRC 13721 / JCM 3198 / KCTC 3076 / NBRC 16047 / NCTC 10667</strain>
    </source>
</reference>
<keyword evidence="6 8" id="KW-1133">Transmembrane helix</keyword>
<dbReference type="STRING" id="526226.Gbro_4610"/>
<feature type="transmembrane region" description="Helical" evidence="8">
    <location>
        <begin position="59"/>
        <end position="80"/>
    </location>
</feature>
<dbReference type="InterPro" id="IPR051629">
    <property type="entry name" value="Sulfite_efflux_TDT"/>
</dbReference>
<feature type="transmembrane region" description="Helical" evidence="8">
    <location>
        <begin position="134"/>
        <end position="153"/>
    </location>
</feature>
<evidence type="ECO:0000256" key="5">
    <source>
        <dbReference type="ARBA" id="ARBA00022692"/>
    </source>
</evidence>
<organism evidence="9 10">
    <name type="scientific">Gordonia bronchialis (strain ATCC 25592 / DSM 43247 / BCRC 13721 / JCM 3198 / KCTC 3076 / NBRC 16047 / NCTC 10667)</name>
    <name type="common">Rhodococcus bronchialis</name>
    <dbReference type="NCBI Taxonomy" id="526226"/>
    <lineage>
        <taxon>Bacteria</taxon>
        <taxon>Bacillati</taxon>
        <taxon>Actinomycetota</taxon>
        <taxon>Actinomycetes</taxon>
        <taxon>Mycobacteriales</taxon>
        <taxon>Gordoniaceae</taxon>
        <taxon>Gordonia</taxon>
    </lineage>
</organism>
<feature type="transmembrane region" description="Helical" evidence="8">
    <location>
        <begin position="165"/>
        <end position="192"/>
    </location>
</feature>
<evidence type="ECO:0000313" key="9">
    <source>
        <dbReference type="EMBL" id="ACY23739.1"/>
    </source>
</evidence>
<evidence type="ECO:0000256" key="2">
    <source>
        <dbReference type="ARBA" id="ARBA00008566"/>
    </source>
</evidence>
<evidence type="ECO:0000256" key="8">
    <source>
        <dbReference type="SAM" id="Phobius"/>
    </source>
</evidence>
<dbReference type="InterPro" id="IPR004695">
    <property type="entry name" value="SLAC1/Mae1/Ssu1/TehA"/>
</dbReference>
<dbReference type="OrthoDB" id="958273at2"/>
<dbReference type="Pfam" id="PF03595">
    <property type="entry name" value="SLAC1"/>
    <property type="match status" value="1"/>
</dbReference>
<feature type="transmembrane region" description="Helical" evidence="8">
    <location>
        <begin position="198"/>
        <end position="223"/>
    </location>
</feature>
<accession>D0L7F0</accession>
<dbReference type="PANTHER" id="PTHR31686:SF1">
    <property type="entry name" value="SULFITE EFFLUX PUMP SSU1"/>
    <property type="match status" value="1"/>
</dbReference>
<keyword evidence="7 8" id="KW-0472">Membrane</keyword>
<feature type="transmembrane region" description="Helical" evidence="8">
    <location>
        <begin position="345"/>
        <end position="366"/>
    </location>
</feature>
<dbReference type="PANTHER" id="PTHR31686">
    <property type="match status" value="1"/>
</dbReference>
<keyword evidence="3" id="KW-0813">Transport</keyword>
<feature type="transmembrane region" description="Helical" evidence="8">
    <location>
        <begin position="101"/>
        <end position="119"/>
    </location>
</feature>
<sequence length="374" mass="38715">MTVLVDTPPRGSTRQTPENVGAQSIAHITPNWFGAVMGTGIVATAATTLPVGAAVLRPFAIAVWVVAVLMLLVLTIAFAGHWFQHTDHARAYARHPVMGHFYGAPAMALLTVGAATLLVGGDVIGEYPAVWTDGLLWCAGTTIGVATSVWLPYSMMTRPAGDRGVAMPCWLMSVVPPMVSATTGALLIGHLPTGQVRLTMLCACYGLFGLGLILGMITMTLVYARAVHDGPPAGAAAPTFWITLGLIGQSITAANLLGGAAAGVFDGDQAGIALGLRVFGIGYGMVMAGFGTAMFALAVAVTVRAVRRRMPFALTWWSFTFPVGTCVTGLAALGKGLDARGVEAASVVLFVALVAAWGLVAAMTVARRRELLAP</sequence>
<keyword evidence="5 8" id="KW-0812">Transmembrane</keyword>
<feature type="transmembrane region" description="Helical" evidence="8">
    <location>
        <begin position="313"/>
        <end position="333"/>
    </location>
</feature>
<keyword evidence="10" id="KW-1185">Reference proteome</keyword>
<feature type="transmembrane region" description="Helical" evidence="8">
    <location>
        <begin position="235"/>
        <end position="258"/>
    </location>
</feature>
<dbReference type="HOGENOM" id="CLU_030057_6_4_11"/>
<comment type="similarity">
    <text evidence="2">Belongs to the tellurite-resistance/dicarboxylate transporter (TDT) family.</text>
</comment>
<gene>
    <name evidence="9" type="ordered locus">Gbro_4610</name>
</gene>
<dbReference type="eggNOG" id="COG1275">
    <property type="taxonomic scope" value="Bacteria"/>
</dbReference>
<evidence type="ECO:0000313" key="10">
    <source>
        <dbReference type="Proteomes" id="UP000001219"/>
    </source>
</evidence>
<keyword evidence="4" id="KW-1003">Cell membrane</keyword>
<dbReference type="GO" id="GO:0055085">
    <property type="term" value="P:transmembrane transport"/>
    <property type="evidence" value="ECO:0007669"/>
    <property type="project" value="InterPro"/>
</dbReference>
<name>D0L7F0_GORB4</name>
<evidence type="ECO:0000256" key="7">
    <source>
        <dbReference type="ARBA" id="ARBA00023136"/>
    </source>
</evidence>
<evidence type="ECO:0000256" key="4">
    <source>
        <dbReference type="ARBA" id="ARBA00022475"/>
    </source>
</evidence>